<feature type="compositionally biased region" description="Polar residues" evidence="1">
    <location>
        <begin position="721"/>
        <end position="738"/>
    </location>
</feature>
<dbReference type="Proteomes" id="UP000186104">
    <property type="component" value="Chromosome"/>
</dbReference>
<feature type="transmembrane region" description="Helical" evidence="2">
    <location>
        <begin position="101"/>
        <end position="118"/>
    </location>
</feature>
<organism evidence="5 6">
    <name type="scientific">Dietzia timorensis</name>
    <dbReference type="NCBI Taxonomy" id="499555"/>
    <lineage>
        <taxon>Bacteria</taxon>
        <taxon>Bacillati</taxon>
        <taxon>Actinomycetota</taxon>
        <taxon>Actinomycetes</taxon>
        <taxon>Mycobacteriales</taxon>
        <taxon>Dietziaceae</taxon>
        <taxon>Dietzia</taxon>
    </lineage>
</organism>
<evidence type="ECO:0000259" key="3">
    <source>
        <dbReference type="Pfam" id="PF11847"/>
    </source>
</evidence>
<dbReference type="InterPro" id="IPR021798">
    <property type="entry name" value="AftD_N"/>
</dbReference>
<accession>A0A173LRI4</accession>
<feature type="transmembrane region" description="Helical" evidence="2">
    <location>
        <begin position="222"/>
        <end position="243"/>
    </location>
</feature>
<feature type="transmembrane region" description="Helical" evidence="2">
    <location>
        <begin position="1480"/>
        <end position="1500"/>
    </location>
</feature>
<feature type="domain" description="Alpha-(1-&gt;3)-arabinofuranosyltransferase N-terminal GT-C" evidence="3">
    <location>
        <begin position="27"/>
        <end position="739"/>
    </location>
</feature>
<keyword evidence="2" id="KW-0472">Membrane</keyword>
<feature type="region of interest" description="Disordered" evidence="1">
    <location>
        <begin position="699"/>
        <end position="738"/>
    </location>
</feature>
<feature type="transmembrane region" description="Helical" evidence="2">
    <location>
        <begin position="1375"/>
        <end position="1395"/>
    </location>
</feature>
<sequence length="1525" mass="158500">MASPALPKSAPRLRGLADFVLAFPAFLLVVGLQSPGKIVSDTKYDLLVDPVGFLSRSVHIWTDESFSGQVQNQSYGYFFPQGAFFAVGQLAHVPPWITERLWWALALTIGFTGIYRLARALGIGRTPWQILGALAYVGAPKVLTSLGTISSEIWPMMLAPWVVLAIHKGLTSRWTPRRAGAAAALAVALMGAVNAVATVAACLPALLWLLTSRPNRTWRRLAGWWVGLSALVSLWWIVPLVVLGSVAPPFLDYIESAAVTSRWSALVEVLRGSSSWVPYISPNVGANEQIVATPLVIIATVVVAGAGLVGLAWPGASGQGAAGRGGTGRTEERAISHRGRLALMAGSGLLLLTAAYAIPGPGWITPSFPFAEAVQDFLDGAGAPLRNAHKWEPVLRLPLVLAAIYFFTRAAGRLPKGSGWRPHALRLERIERYPGLAAVCAVVLALVLALTPVWRGELAANGPHEAPAEHWSEAADWLATNAADSRALVAPGSSFGVQVWGTSRDEPIQPLADSPWAVRDSIPLQPAPAIRALDSVQRVFDSGRPSPGLSATLTEQGIGYVVVRSDLVPQTGGTRPALVHQALRESGGFTPVARFGVPQGAAPIVGESATATVDSGLRPQVPSIVIYRVGSATDLTPYSIPLDQVPQVAGGPEALARLDDLAALRPGSATDSGDGAGAEPTTRLLAKDAEAAGAAGAGDLGTSAVIGTDTPGLRETDFGRASQSTSALRTPGQERTTLSSQLDYAAQIDPDDGEQADPGAGDSAEAYRTHLRWRGGEITASSSAGAADEPGPVAQGKGVAALADRDERTTWHSRGGDGAFGQSVRVDFDVPRDRLVLTVQTPGPEELAGSPVVRVNVETDTGSTVASITPGEPSTIALPTGASTFAEVTAVATEAGTRGFDFAISELGVRSGGEDVTPRREVVVPASGRQVLGWSLGAQYPGRSACMPEAGRIARPGGRPGPEAPTACEAGFAVPAEEPGEFTRTLDSAREGEFRPLLSVRARAGGALDALLTAGRDELTASGDADVDDPLGNALAAVDGDPGTAWRAPQSVVDDEEDAKAEDERDGRGKDDDAGSEEAEPAELRIGVPERGRIGSVRIWPTAAVNGARPEVVEIEIGDRTERVDLTDTEPETDGSWILDIPDATASEATIRVLEYSVVRNDAGSGFDARPPAIGDVRLLGTDGLPLARPLGTGEEPIRVPCSEGPVIRVRDAHGEVASETRMTVTTTVDALRRGEPVLAAPCGDAPARLPAGEGTVTVEPGPALSVDGLELSPASARAGDPALGEAAQDRANTVVEEDGPARRVLELTTRTGDAGTLLVVPQSYNTGWNARLVSADGESELTPIPVGGWQQGWILPAGVDAGAKIVMDFPLDGYYRAALSTGPFALILVLWLLLARGHDRAGAASEPRRGSRRWWLAGGAVTGVVIGGVPGLALFAAAVAGLRVLPRRAAPVLIAGALGVAAMLVAREPWPGTEWGGDSIAAQLLALAALAVVFARGALDYPRRAPEPDAEPGADAGTTGRSGA</sequence>
<proteinExistence type="predicted"/>
<evidence type="ECO:0000259" key="4">
    <source>
        <dbReference type="Pfam" id="PF24607"/>
    </source>
</evidence>
<evidence type="ECO:0000256" key="2">
    <source>
        <dbReference type="SAM" id="Phobius"/>
    </source>
</evidence>
<feature type="transmembrane region" description="Helical" evidence="2">
    <location>
        <begin position="130"/>
        <end position="149"/>
    </location>
</feature>
<dbReference type="GO" id="GO:0016740">
    <property type="term" value="F:transferase activity"/>
    <property type="evidence" value="ECO:0007669"/>
    <property type="project" value="UniProtKB-KW"/>
</dbReference>
<dbReference type="STRING" id="499555.BJL86_3063"/>
<feature type="transmembrane region" description="Helical" evidence="2">
    <location>
        <begin position="1415"/>
        <end position="1443"/>
    </location>
</feature>
<gene>
    <name evidence="5" type="ORF">BJL86_3063</name>
</gene>
<protein>
    <submittedName>
        <fullName evidence="5">Alpha-(1-&gt;3)-arabinofuranosyltransferase</fullName>
    </submittedName>
</protein>
<dbReference type="InterPro" id="IPR056997">
    <property type="entry name" value="CBM_AftD"/>
</dbReference>
<dbReference type="EMBL" id="CP015961">
    <property type="protein sequence ID" value="ANI93822.1"/>
    <property type="molecule type" value="Genomic_DNA"/>
</dbReference>
<feature type="region of interest" description="Disordered" evidence="1">
    <location>
        <begin position="1505"/>
        <end position="1525"/>
    </location>
</feature>
<keyword evidence="5" id="KW-0808">Transferase</keyword>
<feature type="transmembrane region" description="Helical" evidence="2">
    <location>
        <begin position="291"/>
        <end position="313"/>
    </location>
</feature>
<dbReference type="OrthoDB" id="5242711at2"/>
<dbReference type="Pfam" id="PF24607">
    <property type="entry name" value="CBM_AftD"/>
    <property type="match status" value="2"/>
</dbReference>
<dbReference type="Pfam" id="PF11847">
    <property type="entry name" value="GT-C_AftD"/>
    <property type="match status" value="1"/>
</dbReference>
<reference evidence="5 6" key="1">
    <citation type="submission" date="2016-06" db="EMBL/GenBank/DDBJ databases">
        <title>Complete genome sequence of a saline-alkali tolerant type strain Dietzia timorensis ID05-A0528T.</title>
        <authorList>
            <person name="Wu X."/>
        </authorList>
    </citation>
    <scope>NUCLEOTIDE SEQUENCE [LARGE SCALE GENOMIC DNA]</scope>
    <source>
        <strain evidence="5 6">ID05-A0528</strain>
    </source>
</reference>
<feature type="domain" description="Arabinofuranosyltransferase D third carbohydrate binding module" evidence="4">
    <location>
        <begin position="1017"/>
        <end position="1058"/>
    </location>
</feature>
<dbReference type="RefSeq" id="WP_083657657.1">
    <property type="nucleotide sequence ID" value="NZ_CP015961.1"/>
</dbReference>
<evidence type="ECO:0000256" key="1">
    <source>
        <dbReference type="SAM" id="MobiDB-lite"/>
    </source>
</evidence>
<evidence type="ECO:0000313" key="6">
    <source>
        <dbReference type="Proteomes" id="UP000186104"/>
    </source>
</evidence>
<feature type="transmembrane region" description="Helical" evidence="2">
    <location>
        <begin position="394"/>
        <end position="412"/>
    </location>
</feature>
<feature type="transmembrane region" description="Helical" evidence="2">
    <location>
        <begin position="181"/>
        <end position="210"/>
    </location>
</feature>
<dbReference type="KEGG" id="dtm:BJL86_3063"/>
<feature type="transmembrane region" description="Helical" evidence="2">
    <location>
        <begin position="433"/>
        <end position="454"/>
    </location>
</feature>
<feature type="transmembrane region" description="Helical" evidence="2">
    <location>
        <begin position="12"/>
        <end position="32"/>
    </location>
</feature>
<keyword evidence="2" id="KW-0812">Transmembrane</keyword>
<feature type="region of interest" description="Disordered" evidence="1">
    <location>
        <begin position="1036"/>
        <end position="1087"/>
    </location>
</feature>
<feature type="region of interest" description="Disordered" evidence="1">
    <location>
        <begin position="780"/>
        <end position="822"/>
    </location>
</feature>
<keyword evidence="6" id="KW-1185">Reference proteome</keyword>
<keyword evidence="2" id="KW-1133">Transmembrane helix</keyword>
<feature type="domain" description="Arabinofuranosyltransferase D third carbohydrate binding module" evidence="4">
    <location>
        <begin position="1077"/>
        <end position="1188"/>
    </location>
</feature>
<feature type="compositionally biased region" description="Basic and acidic residues" evidence="1">
    <location>
        <begin position="1062"/>
        <end position="1073"/>
    </location>
</feature>
<name>A0A173LRI4_9ACTN</name>
<feature type="transmembrane region" description="Helical" evidence="2">
    <location>
        <begin position="341"/>
        <end position="358"/>
    </location>
</feature>
<evidence type="ECO:0000313" key="5">
    <source>
        <dbReference type="EMBL" id="ANI93822.1"/>
    </source>
</evidence>